<protein>
    <submittedName>
        <fullName evidence="1">Uncharacterized protein</fullName>
    </submittedName>
</protein>
<reference evidence="1" key="1">
    <citation type="submission" date="2020-07" db="EMBL/GenBank/DDBJ databases">
        <title>Multicomponent nature underlies the extraordinary mechanical properties of spider dragline silk.</title>
        <authorList>
            <person name="Kono N."/>
            <person name="Nakamura H."/>
            <person name="Mori M."/>
            <person name="Yoshida Y."/>
            <person name="Ohtoshi R."/>
            <person name="Malay A.D."/>
            <person name="Moran D.A.P."/>
            <person name="Tomita M."/>
            <person name="Numata K."/>
            <person name="Arakawa K."/>
        </authorList>
    </citation>
    <scope>NUCLEOTIDE SEQUENCE</scope>
</reference>
<sequence length="88" mass="10614">MKPRELKRTFNISTSRYLPSRLFNISPPHFKRLPYHWPFVHFLKQTDLAEKGGNFLHMDRKLTSDRGQKLVRFPKSSKRKFRSSFEYG</sequence>
<organism evidence="1 2">
    <name type="scientific">Trichonephila clavata</name>
    <name type="common">Joro spider</name>
    <name type="synonym">Nephila clavata</name>
    <dbReference type="NCBI Taxonomy" id="2740835"/>
    <lineage>
        <taxon>Eukaryota</taxon>
        <taxon>Metazoa</taxon>
        <taxon>Ecdysozoa</taxon>
        <taxon>Arthropoda</taxon>
        <taxon>Chelicerata</taxon>
        <taxon>Arachnida</taxon>
        <taxon>Araneae</taxon>
        <taxon>Araneomorphae</taxon>
        <taxon>Entelegynae</taxon>
        <taxon>Araneoidea</taxon>
        <taxon>Nephilidae</taxon>
        <taxon>Trichonephila</taxon>
    </lineage>
</organism>
<evidence type="ECO:0000313" key="1">
    <source>
        <dbReference type="EMBL" id="GFQ93717.1"/>
    </source>
</evidence>
<dbReference type="EMBL" id="BMAO01024196">
    <property type="protein sequence ID" value="GFQ93717.1"/>
    <property type="molecule type" value="Genomic_DNA"/>
</dbReference>
<keyword evidence="2" id="KW-1185">Reference proteome</keyword>
<accession>A0A8X6G211</accession>
<dbReference type="AlphaFoldDB" id="A0A8X6G211"/>
<comment type="caution">
    <text evidence="1">The sequence shown here is derived from an EMBL/GenBank/DDBJ whole genome shotgun (WGS) entry which is preliminary data.</text>
</comment>
<evidence type="ECO:0000313" key="2">
    <source>
        <dbReference type="Proteomes" id="UP000887116"/>
    </source>
</evidence>
<name>A0A8X6G211_TRICU</name>
<proteinExistence type="predicted"/>
<dbReference type="Proteomes" id="UP000887116">
    <property type="component" value="Unassembled WGS sequence"/>
</dbReference>
<gene>
    <name evidence="1" type="ORF">TNCT_95961</name>
</gene>